<evidence type="ECO:0000313" key="6">
    <source>
        <dbReference type="EMBL" id="NEI68982.1"/>
    </source>
</evidence>
<dbReference type="GO" id="GO:0046677">
    <property type="term" value="P:response to antibiotic"/>
    <property type="evidence" value="ECO:0007669"/>
    <property type="project" value="InterPro"/>
</dbReference>
<dbReference type="InterPro" id="IPR012338">
    <property type="entry name" value="Beta-lactam/transpept-like"/>
</dbReference>
<dbReference type="InterPro" id="IPR000871">
    <property type="entry name" value="Beta-lactam_class-A"/>
</dbReference>
<dbReference type="PRINTS" id="PR00118">
    <property type="entry name" value="BLACTAMASEA"/>
</dbReference>
<dbReference type="InterPro" id="IPR045155">
    <property type="entry name" value="Beta-lactam_cat"/>
</dbReference>
<sequence length="298" mass="31721">MTILLSRRQSLAGSLLALPVLAGISGVGRAADDRSGEARLAALESKHPGRICVSILDMANGKRIEHRAGERILMCSTFKALAAALVLARVDKGQEKLDRRIRYTKSDLVDGSPATKAHVRDSAGMSVAELCAAAVTLSDNTAGNLLLASFGGPQALTAFCRSLGDEITRLDRTEPTLNYHDRQDDERDTTTAAAMLENLRRLLFTDVLSAASRSQLAAWLITNKTGDARLRAGLPKDWLAGDKTGTNGDKAGNANDIAVLWPPNRAPVIVTAYCEIPTIAADERNAIVAEIGRIAAAI</sequence>
<evidence type="ECO:0000256" key="1">
    <source>
        <dbReference type="ARBA" id="ARBA00001526"/>
    </source>
</evidence>
<comment type="caution">
    <text evidence="6">The sequence shown here is derived from an EMBL/GenBank/DDBJ whole genome shotgun (WGS) entry which is preliminary data.</text>
</comment>
<name>A0A6L9U2X3_9HYPH</name>
<evidence type="ECO:0000259" key="5">
    <source>
        <dbReference type="Pfam" id="PF13354"/>
    </source>
</evidence>
<dbReference type="SUPFAM" id="SSF56601">
    <property type="entry name" value="beta-lactamase/transpeptidase-like"/>
    <property type="match status" value="1"/>
</dbReference>
<dbReference type="NCBIfam" id="NF033103">
    <property type="entry name" value="bla_class_A"/>
    <property type="match status" value="1"/>
</dbReference>
<feature type="signal peptide" evidence="4">
    <location>
        <begin position="1"/>
        <end position="22"/>
    </location>
</feature>
<dbReference type="EC" id="3.5.2.6" evidence="3"/>
<dbReference type="PANTHER" id="PTHR35333">
    <property type="entry name" value="BETA-LACTAMASE"/>
    <property type="match status" value="1"/>
</dbReference>
<dbReference type="EMBL" id="WUEY01000002">
    <property type="protein sequence ID" value="NEI68982.1"/>
    <property type="molecule type" value="Genomic_DNA"/>
</dbReference>
<evidence type="ECO:0000256" key="2">
    <source>
        <dbReference type="ARBA" id="ARBA00009009"/>
    </source>
</evidence>
<evidence type="ECO:0000256" key="4">
    <source>
        <dbReference type="SAM" id="SignalP"/>
    </source>
</evidence>
<feature type="domain" description="Beta-lactamase class A catalytic" evidence="5">
    <location>
        <begin position="53"/>
        <end position="273"/>
    </location>
</feature>
<feature type="chain" id="PRO_5027043970" description="beta-lactamase" evidence="4">
    <location>
        <begin position="23"/>
        <end position="298"/>
    </location>
</feature>
<comment type="catalytic activity">
    <reaction evidence="1">
        <text>a beta-lactam + H2O = a substituted beta-amino acid</text>
        <dbReference type="Rhea" id="RHEA:20401"/>
        <dbReference type="ChEBI" id="CHEBI:15377"/>
        <dbReference type="ChEBI" id="CHEBI:35627"/>
        <dbReference type="ChEBI" id="CHEBI:140347"/>
        <dbReference type="EC" id="3.5.2.6"/>
    </reaction>
</comment>
<comment type="similarity">
    <text evidence="2">Belongs to the class-A beta-lactamase family.</text>
</comment>
<reference evidence="6 7" key="1">
    <citation type="submission" date="2019-12" db="EMBL/GenBank/DDBJ databases">
        <title>Rhizobium genotypes associated with high levels of biological nitrogen fixation by grain legumes in a temperate-maritime cropping system.</title>
        <authorList>
            <person name="Maluk M."/>
            <person name="Francesc Ferrando Molina F."/>
            <person name="Lopez Del Egido L."/>
            <person name="Lafos M."/>
            <person name="Langarica-Fuentes A."/>
            <person name="Gebre Yohannes G."/>
            <person name="Young M.W."/>
            <person name="Martin P."/>
            <person name="Gantlett R."/>
            <person name="Kenicer G."/>
            <person name="Hawes C."/>
            <person name="Begg G.S."/>
            <person name="Quilliam R.S."/>
            <person name="Squire G.R."/>
            <person name="Poole P.S."/>
            <person name="Young P.W."/>
            <person name="Iannetta P.M."/>
            <person name="James E.K."/>
        </authorList>
    </citation>
    <scope>NUCLEOTIDE SEQUENCE [LARGE SCALE GENOMIC DNA]</scope>
    <source>
        <strain evidence="6 7">JHI1118</strain>
    </source>
</reference>
<accession>A0A6L9U2X3</accession>
<protein>
    <recommendedName>
        <fullName evidence="3">beta-lactamase</fullName>
        <ecNumber evidence="3">3.5.2.6</ecNumber>
    </recommendedName>
</protein>
<dbReference type="RefSeq" id="WP_163985415.1">
    <property type="nucleotide sequence ID" value="NZ_WUEY01000002.1"/>
</dbReference>
<organism evidence="6 7">
    <name type="scientific">Rhizobium lusitanum</name>
    <dbReference type="NCBI Taxonomy" id="293958"/>
    <lineage>
        <taxon>Bacteria</taxon>
        <taxon>Pseudomonadati</taxon>
        <taxon>Pseudomonadota</taxon>
        <taxon>Alphaproteobacteria</taxon>
        <taxon>Hyphomicrobiales</taxon>
        <taxon>Rhizobiaceae</taxon>
        <taxon>Rhizobium/Agrobacterium group</taxon>
        <taxon>Rhizobium</taxon>
    </lineage>
</organism>
<dbReference type="PANTHER" id="PTHR35333:SF3">
    <property type="entry name" value="BETA-LACTAMASE-TYPE TRANSPEPTIDASE FOLD CONTAINING PROTEIN"/>
    <property type="match status" value="1"/>
</dbReference>
<dbReference type="Proteomes" id="UP000483035">
    <property type="component" value="Unassembled WGS sequence"/>
</dbReference>
<dbReference type="Gene3D" id="3.40.710.10">
    <property type="entry name" value="DD-peptidase/beta-lactamase superfamily"/>
    <property type="match status" value="1"/>
</dbReference>
<dbReference type="AlphaFoldDB" id="A0A6L9U2X3"/>
<evidence type="ECO:0000313" key="7">
    <source>
        <dbReference type="Proteomes" id="UP000483035"/>
    </source>
</evidence>
<dbReference type="Pfam" id="PF13354">
    <property type="entry name" value="Beta-lactamase2"/>
    <property type="match status" value="1"/>
</dbReference>
<dbReference type="GO" id="GO:0030655">
    <property type="term" value="P:beta-lactam antibiotic catabolic process"/>
    <property type="evidence" value="ECO:0007669"/>
    <property type="project" value="InterPro"/>
</dbReference>
<evidence type="ECO:0000256" key="3">
    <source>
        <dbReference type="ARBA" id="ARBA00012865"/>
    </source>
</evidence>
<keyword evidence="4" id="KW-0732">Signal</keyword>
<gene>
    <name evidence="6" type="primary">bla</name>
    <name evidence="6" type="ORF">GR212_05305</name>
</gene>
<proteinExistence type="inferred from homology"/>
<dbReference type="GO" id="GO:0008800">
    <property type="term" value="F:beta-lactamase activity"/>
    <property type="evidence" value="ECO:0007669"/>
    <property type="project" value="UniProtKB-EC"/>
</dbReference>